<evidence type="ECO:0000313" key="1">
    <source>
        <dbReference type="EMBL" id="VUZ56583.1"/>
    </source>
</evidence>
<reference evidence="1 2" key="1">
    <citation type="submission" date="2019-07" db="EMBL/GenBank/DDBJ databases">
        <authorList>
            <person name="Jastrzebski P J."/>
            <person name="Paukszto L."/>
            <person name="Jastrzebski P J."/>
        </authorList>
    </citation>
    <scope>NUCLEOTIDE SEQUENCE [LARGE SCALE GENOMIC DNA]</scope>
    <source>
        <strain evidence="1 2">WMS-il1</strain>
    </source>
</reference>
<dbReference type="EMBL" id="CABIJS010000706">
    <property type="protein sequence ID" value="VUZ56583.1"/>
    <property type="molecule type" value="Genomic_DNA"/>
</dbReference>
<gene>
    <name evidence="1" type="ORF">WMSIL1_LOCUS14170</name>
</gene>
<dbReference type="AlphaFoldDB" id="A0A564ZBZ8"/>
<accession>A0A564ZBZ8</accession>
<organism evidence="1 2">
    <name type="scientific">Hymenolepis diminuta</name>
    <name type="common">Rat tapeworm</name>
    <dbReference type="NCBI Taxonomy" id="6216"/>
    <lineage>
        <taxon>Eukaryota</taxon>
        <taxon>Metazoa</taxon>
        <taxon>Spiralia</taxon>
        <taxon>Lophotrochozoa</taxon>
        <taxon>Platyhelminthes</taxon>
        <taxon>Cestoda</taxon>
        <taxon>Eucestoda</taxon>
        <taxon>Cyclophyllidea</taxon>
        <taxon>Hymenolepididae</taxon>
        <taxon>Hymenolepis</taxon>
    </lineage>
</organism>
<sequence>MKFDKIGFLRTLLELCVSNFLLVYRFTEIKTTFFMITPTYSRPIQPAELVQFCTIFNLIGNIH</sequence>
<dbReference type="Proteomes" id="UP000321570">
    <property type="component" value="Unassembled WGS sequence"/>
</dbReference>
<keyword evidence="2" id="KW-1185">Reference proteome</keyword>
<evidence type="ECO:0000313" key="2">
    <source>
        <dbReference type="Proteomes" id="UP000321570"/>
    </source>
</evidence>
<name>A0A564ZBZ8_HYMDI</name>
<proteinExistence type="predicted"/>
<protein>
    <submittedName>
        <fullName evidence="1">Uncharacterized protein</fullName>
    </submittedName>
</protein>